<gene>
    <name evidence="2" type="ORF">A1OK_02115</name>
</gene>
<accession>A0A1E5C060</accession>
<comment type="caution">
    <text evidence="2">The sequence shown here is derived from an EMBL/GenBank/DDBJ whole genome shotgun (WGS) entry which is preliminary data.</text>
</comment>
<dbReference type="EMBL" id="AJWN02000090">
    <property type="protein sequence ID" value="OEE58821.1"/>
    <property type="molecule type" value="Genomic_DNA"/>
</dbReference>
<keyword evidence="3" id="KW-1185">Reference proteome</keyword>
<protein>
    <submittedName>
        <fullName evidence="2">Uncharacterized protein</fullName>
    </submittedName>
</protein>
<keyword evidence="1" id="KW-1133">Transmembrane helix</keyword>
<dbReference type="AlphaFoldDB" id="A0A1E5C060"/>
<name>A0A1E5C060_9GAMM</name>
<keyword evidence="1" id="KW-0812">Transmembrane</keyword>
<feature type="transmembrane region" description="Helical" evidence="1">
    <location>
        <begin position="6"/>
        <end position="25"/>
    </location>
</feature>
<evidence type="ECO:0000256" key="1">
    <source>
        <dbReference type="SAM" id="Phobius"/>
    </source>
</evidence>
<organism evidence="2 3">
    <name type="scientific">Enterovibrio norvegicus FF-454</name>
    <dbReference type="NCBI Taxonomy" id="1185651"/>
    <lineage>
        <taxon>Bacteria</taxon>
        <taxon>Pseudomonadati</taxon>
        <taxon>Pseudomonadota</taxon>
        <taxon>Gammaproteobacteria</taxon>
        <taxon>Vibrionales</taxon>
        <taxon>Vibrionaceae</taxon>
        <taxon>Enterovibrio</taxon>
    </lineage>
</organism>
<dbReference type="Proteomes" id="UP000095039">
    <property type="component" value="Unassembled WGS sequence"/>
</dbReference>
<reference evidence="2 3" key="1">
    <citation type="journal article" date="2012" name="Science">
        <title>Ecological populations of bacteria act as socially cohesive units of antibiotic production and resistance.</title>
        <authorList>
            <person name="Cordero O.X."/>
            <person name="Wildschutte H."/>
            <person name="Kirkup B."/>
            <person name="Proehl S."/>
            <person name="Ngo L."/>
            <person name="Hussain F."/>
            <person name="Le Roux F."/>
            <person name="Mincer T."/>
            <person name="Polz M.F."/>
        </authorList>
    </citation>
    <scope>NUCLEOTIDE SEQUENCE [LARGE SCALE GENOMIC DNA]</scope>
    <source>
        <strain evidence="2 3">FF-454</strain>
    </source>
</reference>
<sequence length="65" mass="7617">MAVFKWFFVFLILIFVDLTDFRFLCTLSFEVKAYLLQGFCDAVTSTNIKGILEREFHSNKEKAVD</sequence>
<evidence type="ECO:0000313" key="3">
    <source>
        <dbReference type="Proteomes" id="UP000095039"/>
    </source>
</evidence>
<proteinExistence type="predicted"/>
<keyword evidence="1" id="KW-0472">Membrane</keyword>
<evidence type="ECO:0000313" key="2">
    <source>
        <dbReference type="EMBL" id="OEE58821.1"/>
    </source>
</evidence>